<dbReference type="EMBL" id="VJMH01003601">
    <property type="protein sequence ID" value="KAF0705409.1"/>
    <property type="molecule type" value="Genomic_DNA"/>
</dbReference>
<protein>
    <submittedName>
        <fullName evidence="2">Uncharacterized protein</fullName>
    </submittedName>
</protein>
<organism evidence="2">
    <name type="scientific">Aphanomyces stellatus</name>
    <dbReference type="NCBI Taxonomy" id="120398"/>
    <lineage>
        <taxon>Eukaryota</taxon>
        <taxon>Sar</taxon>
        <taxon>Stramenopiles</taxon>
        <taxon>Oomycota</taxon>
        <taxon>Saprolegniomycetes</taxon>
        <taxon>Saprolegniales</taxon>
        <taxon>Verrucalvaceae</taxon>
        <taxon>Aphanomyces</taxon>
    </lineage>
</organism>
<accession>A0A6A4ZHF6</accession>
<dbReference type="EMBL" id="VJMH01000848">
    <property type="protein sequence ID" value="KAF0714203.1"/>
    <property type="molecule type" value="Genomic_DNA"/>
</dbReference>
<name>A0A6A4ZHF6_9STRA</name>
<sequence length="142" mass="15685">MAVEVDESVREYYGVGTMSNPPPLPIPATVTSLSLSEFFVNEAPVPKTLPLTVKHVVIALDGYQRNLDLTSLAYRNLISLEIAGVRRINDVQLGPTLTALSIIKFNITLWTMDSKTFDAVNRLAPMGNRASFLDRNYLQAGF</sequence>
<proteinExistence type="predicted"/>
<evidence type="ECO:0000313" key="2">
    <source>
        <dbReference type="EMBL" id="KAF0714203.1"/>
    </source>
</evidence>
<evidence type="ECO:0000313" key="1">
    <source>
        <dbReference type="EMBL" id="KAF0705409.1"/>
    </source>
</evidence>
<feature type="non-terminal residue" evidence="2">
    <location>
        <position position="142"/>
    </location>
</feature>
<gene>
    <name evidence="2" type="ORF">As57867_003979</name>
    <name evidence="1" type="ORF">As57867_007026</name>
</gene>
<reference evidence="2" key="1">
    <citation type="submission" date="2019-06" db="EMBL/GenBank/DDBJ databases">
        <title>Genomics analysis of Aphanomyces spp. identifies a new class of oomycete effector associated with host adaptation.</title>
        <authorList>
            <person name="Gaulin E."/>
        </authorList>
    </citation>
    <scope>NUCLEOTIDE SEQUENCE</scope>
    <source>
        <strain evidence="2">CBS 578.67</strain>
    </source>
</reference>
<dbReference type="AlphaFoldDB" id="A0A6A4ZHF6"/>
<comment type="caution">
    <text evidence="2">The sequence shown here is derived from an EMBL/GenBank/DDBJ whole genome shotgun (WGS) entry which is preliminary data.</text>
</comment>